<dbReference type="AlphaFoldDB" id="A0A9Q0K628"/>
<dbReference type="InterPro" id="IPR007749">
    <property type="entry name" value="DUF677"/>
</dbReference>
<sequence length="336" mass="38469">MSPKLKSSITGTGGCGSSKGHVNNVHNKLNINEEYMEAFRTKSYMEICSNVQGHLRRTSTTKEEIFSSPLPSYTHLCDHLQEPQQEILSDMIKNCSGHCLRRCLVDYFDCSLEACKICGFLLQNVDQTRTLYSKIQKIIHLSNSSDQCGLISHELASFAKLANPLSSWTPVQFHQIHDRYELVLYQLTLTRKKIQRREKLIRLCKKAAGIAVTLALVTVSFGFLKWKMKSVNTSVLARGGAQLDAAAKGIYILNRDFDTVNRLVMRLYDEIEHGKDIAKMCVSNQNKQLLMEVVREFKINESCFVEKLRVLEEHIYLCFLTIKRARRLVLQEIMMP</sequence>
<gene>
    <name evidence="7" type="ORF">NE237_024156</name>
</gene>
<dbReference type="PANTHER" id="PTHR31113:SF20">
    <property type="entry name" value="UPF0496 PROTEIN 2-RELATED"/>
    <property type="match status" value="1"/>
</dbReference>
<dbReference type="PANTHER" id="PTHR31113">
    <property type="entry name" value="UPF0496 PROTEIN 3-RELATED"/>
    <property type="match status" value="1"/>
</dbReference>
<reference evidence="7" key="1">
    <citation type="journal article" date="2023" name="Plant J.">
        <title>The genome of the king protea, Protea cynaroides.</title>
        <authorList>
            <person name="Chang J."/>
            <person name="Duong T.A."/>
            <person name="Schoeman C."/>
            <person name="Ma X."/>
            <person name="Roodt D."/>
            <person name="Barker N."/>
            <person name="Li Z."/>
            <person name="Van de Peer Y."/>
            <person name="Mizrachi E."/>
        </authorList>
    </citation>
    <scope>NUCLEOTIDE SEQUENCE</scope>
    <source>
        <tissue evidence="7">Young leaves</tissue>
    </source>
</reference>
<organism evidence="7 8">
    <name type="scientific">Protea cynaroides</name>
    <dbReference type="NCBI Taxonomy" id="273540"/>
    <lineage>
        <taxon>Eukaryota</taxon>
        <taxon>Viridiplantae</taxon>
        <taxon>Streptophyta</taxon>
        <taxon>Embryophyta</taxon>
        <taxon>Tracheophyta</taxon>
        <taxon>Spermatophyta</taxon>
        <taxon>Magnoliopsida</taxon>
        <taxon>Proteales</taxon>
        <taxon>Proteaceae</taxon>
        <taxon>Protea</taxon>
    </lineage>
</organism>
<evidence type="ECO:0000256" key="6">
    <source>
        <dbReference type="SAM" id="Phobius"/>
    </source>
</evidence>
<dbReference type="OrthoDB" id="776561at2759"/>
<dbReference type="GO" id="GO:0016020">
    <property type="term" value="C:membrane"/>
    <property type="evidence" value="ECO:0007669"/>
    <property type="project" value="UniProtKB-SubCell"/>
</dbReference>
<evidence type="ECO:0000313" key="8">
    <source>
        <dbReference type="Proteomes" id="UP001141806"/>
    </source>
</evidence>
<evidence type="ECO:0000313" key="7">
    <source>
        <dbReference type="EMBL" id="KAJ4964217.1"/>
    </source>
</evidence>
<feature type="transmembrane region" description="Helical" evidence="6">
    <location>
        <begin position="203"/>
        <end position="224"/>
    </location>
</feature>
<comment type="subcellular location">
    <subcellularLocation>
        <location evidence="1">Membrane</location>
    </subcellularLocation>
</comment>
<evidence type="ECO:0000256" key="5">
    <source>
        <dbReference type="ARBA" id="ARBA00023136"/>
    </source>
</evidence>
<dbReference type="EMBL" id="JAMYWD010000008">
    <property type="protein sequence ID" value="KAJ4964217.1"/>
    <property type="molecule type" value="Genomic_DNA"/>
</dbReference>
<evidence type="ECO:0000256" key="1">
    <source>
        <dbReference type="ARBA" id="ARBA00004370"/>
    </source>
</evidence>
<keyword evidence="8" id="KW-1185">Reference proteome</keyword>
<keyword evidence="5 6" id="KW-0472">Membrane</keyword>
<evidence type="ECO:0000256" key="2">
    <source>
        <dbReference type="ARBA" id="ARBA00009074"/>
    </source>
</evidence>
<proteinExistence type="inferred from homology"/>
<protein>
    <submittedName>
        <fullName evidence="7">Uncharacterized protein</fullName>
    </submittedName>
</protein>
<evidence type="ECO:0000256" key="4">
    <source>
        <dbReference type="ARBA" id="ARBA00022989"/>
    </source>
</evidence>
<keyword evidence="3 6" id="KW-0812">Transmembrane</keyword>
<name>A0A9Q0K628_9MAGN</name>
<dbReference type="Proteomes" id="UP001141806">
    <property type="component" value="Unassembled WGS sequence"/>
</dbReference>
<keyword evidence="4 6" id="KW-1133">Transmembrane helix</keyword>
<comment type="caution">
    <text evidence="7">The sequence shown here is derived from an EMBL/GenBank/DDBJ whole genome shotgun (WGS) entry which is preliminary data.</text>
</comment>
<accession>A0A9Q0K628</accession>
<evidence type="ECO:0000256" key="3">
    <source>
        <dbReference type="ARBA" id="ARBA00022692"/>
    </source>
</evidence>
<comment type="similarity">
    <text evidence="2">Belongs to the UPF0496 family.</text>
</comment>